<dbReference type="GeneID" id="19145789"/>
<dbReference type="Pfam" id="PF00668">
    <property type="entry name" value="Condensation"/>
    <property type="match status" value="6"/>
</dbReference>
<dbReference type="GO" id="GO:0016874">
    <property type="term" value="F:ligase activity"/>
    <property type="evidence" value="ECO:0007669"/>
    <property type="project" value="UniProtKB-KW"/>
</dbReference>
<dbReference type="PANTHER" id="PTHR45527:SF1">
    <property type="entry name" value="FATTY ACID SYNTHASE"/>
    <property type="match status" value="1"/>
</dbReference>
<keyword evidence="2" id="KW-0596">Phosphopantetheine</keyword>
<dbReference type="SUPFAM" id="SSF56801">
    <property type="entry name" value="Acetyl-CoA synthetase-like"/>
    <property type="match status" value="4"/>
</dbReference>
<dbReference type="InterPro" id="IPR000873">
    <property type="entry name" value="AMP-dep_synth/lig_dom"/>
</dbReference>
<keyword evidence="10" id="KW-1185">Reference proteome</keyword>
<dbReference type="SUPFAM" id="SSF52777">
    <property type="entry name" value="CoA-dependent acyltransferases"/>
    <property type="match status" value="12"/>
</dbReference>
<dbReference type="FunFam" id="1.10.1200.10:FF:000018">
    <property type="entry name" value="Nonribosomal siderophore peptide synthase SidC"/>
    <property type="match status" value="1"/>
</dbReference>
<keyword evidence="4" id="KW-0436">Ligase</keyword>
<feature type="compositionally biased region" description="Basic and acidic residues" evidence="7">
    <location>
        <begin position="5316"/>
        <end position="5326"/>
    </location>
</feature>
<comment type="similarity">
    <text evidence="6">Belongs to the NRP synthetase family.</text>
</comment>
<dbReference type="FunFam" id="3.30.300.30:FF:000033">
    <property type="entry name" value="Nonribosomal siderophore peptide synthase SidC"/>
    <property type="match status" value="1"/>
</dbReference>
<dbReference type="InterPro" id="IPR020806">
    <property type="entry name" value="PKS_PP-bd"/>
</dbReference>
<keyword evidence="5" id="KW-0511">Multifunctional enzyme</keyword>
<reference evidence="9 10" key="1">
    <citation type="journal article" date="2013" name="PLoS Genet.">
        <title>Comparative genome structure, secondary metabolite, and effector coding capacity across Cochliobolus pathogens.</title>
        <authorList>
            <person name="Condon B.J."/>
            <person name="Leng Y."/>
            <person name="Wu D."/>
            <person name="Bushley K.E."/>
            <person name="Ohm R.A."/>
            <person name="Otillar R."/>
            <person name="Martin J."/>
            <person name="Schackwitz W."/>
            <person name="Grimwood J."/>
            <person name="MohdZainudin N."/>
            <person name="Xue C."/>
            <person name="Wang R."/>
            <person name="Manning V.A."/>
            <person name="Dhillon B."/>
            <person name="Tu Z.J."/>
            <person name="Steffenson B.J."/>
            <person name="Salamov A."/>
            <person name="Sun H."/>
            <person name="Lowry S."/>
            <person name="LaButti K."/>
            <person name="Han J."/>
            <person name="Copeland A."/>
            <person name="Lindquist E."/>
            <person name="Barry K."/>
            <person name="Schmutz J."/>
            <person name="Baker S.E."/>
            <person name="Ciuffetti L.M."/>
            <person name="Grigoriev I.V."/>
            <person name="Zhong S."/>
            <person name="Turgeon B.G."/>
        </authorList>
    </citation>
    <scope>NUCLEOTIDE SEQUENCE [LARGE SCALE GENOMIC DNA]</scope>
    <source>
        <strain evidence="9 10">26-R-13</strain>
    </source>
</reference>
<evidence type="ECO:0000256" key="4">
    <source>
        <dbReference type="ARBA" id="ARBA00022598"/>
    </source>
</evidence>
<dbReference type="Pfam" id="PF00501">
    <property type="entry name" value="AMP-binding"/>
    <property type="match status" value="4"/>
</dbReference>
<dbReference type="SMART" id="SM01294">
    <property type="entry name" value="PKS_PP_betabranch"/>
    <property type="match status" value="1"/>
</dbReference>
<dbReference type="FunFam" id="3.30.300.30:FF:000015">
    <property type="entry name" value="Nonribosomal peptide synthase SidD"/>
    <property type="match status" value="2"/>
</dbReference>
<evidence type="ECO:0000256" key="2">
    <source>
        <dbReference type="ARBA" id="ARBA00022450"/>
    </source>
</evidence>
<dbReference type="eggNOG" id="KOG1176">
    <property type="taxonomic scope" value="Eukaryota"/>
</dbReference>
<dbReference type="CDD" id="cd05918">
    <property type="entry name" value="A_NRPS_SidN3_like"/>
    <property type="match status" value="3"/>
</dbReference>
<dbReference type="InterPro" id="IPR036736">
    <property type="entry name" value="ACP-like_sf"/>
</dbReference>
<dbReference type="FunFam" id="3.40.50.12780:FF:000024">
    <property type="entry name" value="Nonribosomal siderophore peptide synthase SidC"/>
    <property type="match status" value="2"/>
</dbReference>
<dbReference type="GO" id="GO:0043041">
    <property type="term" value="P:amino acid activation for nonribosomal peptide biosynthetic process"/>
    <property type="evidence" value="ECO:0007669"/>
    <property type="project" value="TreeGrafter"/>
</dbReference>
<dbReference type="NCBIfam" id="NF003417">
    <property type="entry name" value="PRK04813.1"/>
    <property type="match status" value="4"/>
</dbReference>
<dbReference type="GO" id="GO:0031169">
    <property type="term" value="P:ferrichrome biosynthetic process"/>
    <property type="evidence" value="ECO:0007669"/>
    <property type="project" value="UniProtKB-ARBA"/>
</dbReference>
<dbReference type="InterPro" id="IPR045851">
    <property type="entry name" value="AMP-bd_C_sf"/>
</dbReference>
<evidence type="ECO:0000259" key="8">
    <source>
        <dbReference type="PROSITE" id="PS50075"/>
    </source>
</evidence>
<evidence type="ECO:0000256" key="3">
    <source>
        <dbReference type="ARBA" id="ARBA00022553"/>
    </source>
</evidence>
<dbReference type="InterPro" id="IPR042099">
    <property type="entry name" value="ANL_N_sf"/>
</dbReference>
<feature type="domain" description="Carrier" evidence="8">
    <location>
        <begin position="1609"/>
        <end position="1686"/>
    </location>
</feature>
<dbReference type="GO" id="GO:0031177">
    <property type="term" value="F:phosphopantetheine binding"/>
    <property type="evidence" value="ECO:0007669"/>
    <property type="project" value="InterPro"/>
</dbReference>
<evidence type="ECO:0000313" key="10">
    <source>
        <dbReference type="Proteomes" id="UP000053841"/>
    </source>
</evidence>
<gene>
    <name evidence="9" type="ORF">COCCADRAFT_25384</name>
</gene>
<dbReference type="FunFam" id="3.40.50.980:FF:000001">
    <property type="entry name" value="Non-ribosomal peptide synthetase"/>
    <property type="match status" value="2"/>
</dbReference>
<dbReference type="CDD" id="cd19542">
    <property type="entry name" value="CT_NRPS-like"/>
    <property type="match status" value="1"/>
</dbReference>
<dbReference type="OrthoDB" id="416786at2759"/>
<dbReference type="KEGG" id="bze:COCCADRAFT_25384"/>
<dbReference type="InterPro" id="IPR023213">
    <property type="entry name" value="CAT-like_dom_sf"/>
</dbReference>
<dbReference type="Gene3D" id="3.30.559.10">
    <property type="entry name" value="Chloramphenicol acetyltransferase-like domain"/>
    <property type="match status" value="6"/>
</dbReference>
<dbReference type="Gene3D" id="3.30.300.30">
    <property type="match status" value="4"/>
</dbReference>
<dbReference type="Gene3D" id="3.40.50.12780">
    <property type="entry name" value="N-terminal domain of ligase-like"/>
    <property type="match status" value="4"/>
</dbReference>
<evidence type="ECO:0000256" key="1">
    <source>
        <dbReference type="ARBA" id="ARBA00004924"/>
    </source>
</evidence>
<dbReference type="STRING" id="930089.W6Y459"/>
<sequence length="5407" mass="601167">MPSATTPCEMVHKNGVNQNLSILNGQPLFLEGPDLLHQLVPRLHHDANAIDFLEHGSKRRKFSYTTLHSLSDAFAARITEILGKLESASSIIPVFLPQCPELYVVLLAILKAGKAFCPLNLDTPTERLKFILEDVSADIIITFGSYSEHIRTAANIHIVAADRELAGCHNTFHHDSPQPSPDDLAYVLYTSGSTGLPKAVSVSHRAVTQSLLAHDRHIPAFSRFLQFAAPTFDVSIFEIFFPWFRGKTLVGCTRTQMLDDLPRTIANLDVDAAELTPTVVCNLLSGRSSVPGLKLLLTIGEMLTQPVIDEFGGDTTKESILWAMYGPTEAAIHCTIWPQFSTSDSTSTIGHPLDTVSAFILAPSAGLHTPPVDILPIGQAGELAIGGPQVAKEYLNRPDLTSTSFVEHPYYGRLYRTGDRARINEHGFLECLGRVVAGQVKLRGQRIELGEIEQAIMKTRGCRAVTAMVIQDNLVAFCSGREGMSRGTVLTTCKHWLPASMIPSDVFVIDVMPQLPSGKVDRSSLEKAYLRSHSNGSSSSLTGSLKDPVSHLIWGVVSHHTAQNVGLGTNLASIGIDSLKSIRIASALRREGYSLGAIEVLSAVTLADLIDVCRGSKPVDFPSPGKETKPKAFIDTKNLQLNGWRHDLACILPCTPLQEAMLAETRSRPTAYCNWVEVELSVAYTYEQIQDALILLAQENEILRTGFCVDSQHTTVFSQIVWKELSLSQIQKVASFSKKYSMQSDHDILRPFGVQVRTHCELPRLLFQMHHALYDGWSLDLLLRDLDHCLRGKQDLKRPSFREVVRYFDDDRRLNNIQSSTNYWKCLLGDYIPTTLPNYHGKLVHNANIHRLSGQSCVRRHKLSECAHQSAVSPQVYFQAATAFVLSLYSGSSDVVLGNVTSGRTIPVAGIEDIIGPCIASLPFRIDFADAYCIRDVLKRTQSVNRDSLRYSQLPLREIARAVDVKPGARLFETLFVWQQSMVSDNNASLIAKIVDSADELEFRITLEFEPVGDNILFWSTFDAATVSDHQIQYLFRQIDEVVEMFMADADRHVSAIKQCFTTPSLSIANPSPLEQRFDHGPSHAVEQWAATDPHRTAIIFGHEVNGSMKVKDTMTYSMLNSRANQLARLLAEHGVANDQLVCIIMEKSVNLYTSILAVLKLGCGYLPLVPDTPIDRVKTILNDARIAVCVSESSLSATLRSDLSVGVIDFDLAALSDYCDHNLEIPYNGQHLAYAVFTSGSTGTPKGVLVTQDNLMSNLQYLSTIYPFSADSRLLQACSQAFDVSVFEIFFTWYVGICLCSATKEHLFRDFEAAIDNLKVTHLSLTPTVAALVDPKNVPKVEFLVTAGEAVTEHVRRKWAGRGLYQGYGPSETTNICTVRVAVTPDDLINNIGSPFANTSAFVLDPDSQDILPRGAVGELCFGGQQVFRGYLNRPELNAQKIIVHPTYGRIYRSGDMGILLPDDSILSTGRTDDQVKIRGQRVELGEITSVILDHGAVWDCVTLALEQANNAKTLVSFWVPMEGSSSCVESLESSKFATTISELFDLLSRRVPSYMVPSHLIPISCLPMTPQAKIDKRFLQRLFSSCEEHILNDATHSNGITETGEGELLSQWERDVSRLLIQALAIPSDKLKRTSSFFNLGLDSVSAIRFCSELRMAGLGDYSISEVLKHPSIASLASLEKSQSSTTPVKALSIDASNIFTVDQLQRIRSIAKKDGVWATKILPCTPLQEAMISSGLSSLGQAYCNVMVFDIKGDINQLQRCWETVIQRHEILRTSFVATEDPSYPFAQVIVEGYDMSWHEDSMDSNLQSRISKILSDLMEANKPPVYFSLTREKGSTKLLFCCHHALYDGIAMSTLLAEVQELYHGRQLLPPVSYDAYLKRMLEQNLDEADKYWKALLEGFKPTSFPILTVKRVQESGAFTSSSRRLNMSLGNVRKTCRDSSVSLLSIVHAAWAKLLYFYTHENDVCFGNIVSGRSFPGEDLERLVAPCFNTLPIRVNFDFGKSNRALVDLTHNQSIESLEYQLTPLRRIQKTTLKDGGRLFDSLVILQQPNVPLDSSIWMLERDSGDMDIPIVCEVVQDQVEDTLRLLLHYNNSLISQSEASIVMETFDAAFLSLIQSPDALSADTEMFPTDLLANSNMNFKHLESESRFLHSGFERAALLYPDRIALDFWHSPGKRTTWSFERLNQEANQIAYALMGAGAGPEQVIPIHIPKSPVYYASILGVLKSGAAFAPVHPDLPEARKQLMFKDLKPKIVLCDDGLLLPEDLPKVTVLNAQSLSSDDVSNPVIEELKDTNLAYCLFTSGSTGVPKAVSMEHHAPIQTIESSRALIPWNSQSRLLQYAAITFDMCYYDCFLAWTFGFTLCAAEQSDLLNDLSGVIKTLEADLLDLTPSVAETLKRADVPNVKWLYCIGEAMSSSVVKEWEGACVNSYGPTEAAFCTTMTPVSKDGSTSVIGKPFPTTSFAIFSEHSKTPLPVLSTGELYIGGAQLARGYWGRGDLTHDRFVRRCGQRFYKSGDMVRMLSDGNFEFIGRLDDQVKIRGLRVELSEINSVLAEVNPDLLFVTTQILRKEESSKEQLVSFLVLRQSIREEDIPMLQQKLKKLASTRLPSYMVPQFFLVVDEIPKSMAGKIDKKALSTVFQQYSDPSSLSNGISQTTEYQWSKIESEVRTVLARISETPTESISPTTSIYQLGLDSISAVQIASALRAQGYTIKATDVLKHTTCSELAEHLDQISASEVPEISPFDFRDFESKYRVQILRNHSIQDGNVAAVRPCTPLQNGMVSQFLAKEGAVYMNYLRLQLEPNVDLEKLEAAWSSTMGRHNMLRTGFAHVKDPLFPFAMIEYTQVSVTLPWSATREQKRSPSSDAWLQQIREQALKELYMPPWALRFVESSEQSFLDLAIFHALFDAQSLQTIFNDVTAFYKGLSLPKVPSLDEVVSHVIQSNKQDNSSRKEFWIELGKTTNPSRFPNLAPLKYDPEPPIVYTRQSARSLVDLENGCRQANTTMPAVGMASWLSLLSSYTGESSVTCGVVLSGRDSDATAHSNFPCINTVPLAFTVGNDTTKMLESITALNVGIQEHQFKPLREIQSVMGFPNDALFDSIFAYQKLANDNNTSDLWTIVDEKATIEYPISIELEPKGGKLEYRLTYFPHIIPREQASLILAQLDHLMESFIFNSESLVAEPVYSQHLYSITPAKEDELLSDVKLLHELVEKTAKEYPQRIAFEFMSNESSGKRSVEQWTYHELDQEGNKIAHLLAAHNVKQNSLVGVCFDKCPEASFAMLGILKAGCAFVAIDPGAPAARQAFVIEDSDAQAVLSMSSQSAQFMASAKVPVLNLDEFEWRSLSGQKLLRNSAIDAQDRSYCLYTSGTTGTPKGCELTHENAVQALLAFQRLFAGHWDVDSRWLQFASFHFDVSVLEQYWSWSVGICVVSAPRDLIFEDLAGSIRDLNITHIDLTPSLAQILHPDDVPSLCKGVFITGGESLKQEILDVWGPKGVIYNGYGPTEATIGCTMYPRVPANGKPSNIGPQFDNVGSLVLRPGSDIPVLRGGIGELCVSGKLVGKGYLNRPDLTAERFPYLDRFSHRVYRTGDVVRILHDGTFHFLGRADDQVKLRGQRLEVAEINSVIKQSDSDISDVATFVLKHPKQQKEQLVSFIVCGKALKAQPEVLLDEVKGTVSAKQACNDKLPPYMVPTHFVPLASMPLNVNNKADGKALKKMYEELSSSDLQKLSANSFSGDEQWLKQEEKLRDVVLEALGANHESMSKNTSFYELGMDSISVIGVTQSLKKAGFTKVTTSMILRCPTIRQLAKSLASHSATSNSHGSILAAQQSISAVNHRYRRKVANRLSVEPSMIEALAPCTPLQQGMIARSMENDKGLYFNTFRFRLNMDVDEEKLQSAWANMYNSTQILRTVFVNTEEGYLQAVLGGIPFNGFIQTSIQDDDLVNHMAQLRKDWLSLNDVEFRQPFQVHLVSTEKQKLLIVHIFHGLHDGNSIGLLLQGVWDSYNGRDSMSGAPLFHTALAHGPLRMPDDAKSFWKDRVLARTSSLPTLLDNSGQDAVVISRQTHTSANFDLIRRQLNVTAQAVVQACWFSVLHRHVNGNVATGIIVSGRSIELEGADRVIGPMFNTIPHHQRAQRSESWSSIIKRVHELNVEAHPFQHTPLRDIMKWSKRSSSNPLFDNLFVYQVAQDDEEWARNEVWELLDDEAVADYPLAFEVEHRGGNELKLTLVVQGHVANSQIAAELLDMFEEALNQAINDPSAVLELPVDVDDAIENPTTIQFDPDHNSGVSGFEWDDNAIAIREEIANLTSNEMENINEMTSIFELGLDSIDAIKLSSKLKKRGMELSVSGIMRGLTIEKMAQNITKNAQATEAASQFDLDVYILKLAKCLDHQGLRTNDIEEVLPLTPLQEAMVAEMIASEYTRYYNHDVLKLSPDTDTSKLQKAWTTVVMDSPILRTGFVEVDNPDVDLSFAQVIHRQPHDFCSHMSSDSTPDFTSIFKDLRNDAIQRPLSTPPFHLTFIDTPGQSYLVLSIAHALYDGWSLSLLHSDVQRAYRGEFKVRPSYVPSLAEIMKTSGSDAAGFWQDYLSGANSNTFPRRTLGPDEKSDIVHRHQENSRIALESIQSFTRKNNVSLQTVGQAVFALVTASFTRSLDVTFGSVLSGRDDEETSQLLFPTMNTVAIRTILHGTSVELLRYVQDNFVNIKHWQHYPLRKAISQARVEGRLFESLFIYQKSLEQEQDEGERLYTSVEGHSDVEYPVCVEMEVVNDTLVWRCAVKDGVFDSERTKQLLKRMDDVLRHLMERAEAPVIEMTTEGTSVCGLPAFEEAGIHTESVHVASGKDGGQDAQSTETANRIRKILAAVSKTPEEEMTNDMTIFHMGLDSISAIKVSSLLRKQGIVLSVGEMLQAGSMENMAKLVDARATEPSTPKDDTNNLTSLDGILKDLDKTEIFKRAGVDADNVVQVLPVAAGQLYMLSMWLNTNGSNFYPEFSYALEGDVVFEDLQKAWQALVTTNPILRTCFVSVGDHRVSYIQLVLRDVDSAITDVTGCGDDEIRNHVQHATTHQPWARMLVSRNSCGWNLQLKIHHALYDGISLPLLIQQLKDLCDGSVSAVSQDSILADFISSTSSLSSSLQRRQFWETHLSNTNPKQLKQPSHTPTTRLEIFHPSLTPMQTLDTTARHHGISTHALFLAVYAKLHSRLSHGTTTDDIVLGIYLANRSLSCTPDLPNAAIPTLNLVPLHISSPQSRSVVQSAKEIQTHLRDLNDTGVATTSLVEIEEWTGVKIDVFVNFLVELDTPPPPPSSSSSSSTQGDHRGVKIQPAEREEYRTRFSRISPIVQPDLDIEELRNERVNGIYLHTIDIEATVREGYLDVGVFAPGDMISLEQGEEFVEGLKREVEELLS</sequence>
<dbReference type="Gene3D" id="3.30.559.30">
    <property type="entry name" value="Nonribosomal peptide synthetase, condensation domain"/>
    <property type="match status" value="6"/>
</dbReference>
<accession>W6Y459</accession>
<organism evidence="9 10">
    <name type="scientific">Cochliobolus carbonum (strain 26-R-13)</name>
    <name type="common">Maize leaf spot fungus</name>
    <name type="synonym">Bipolaris zeicola</name>
    <dbReference type="NCBI Taxonomy" id="930089"/>
    <lineage>
        <taxon>Eukaryota</taxon>
        <taxon>Fungi</taxon>
        <taxon>Dikarya</taxon>
        <taxon>Ascomycota</taxon>
        <taxon>Pezizomycotina</taxon>
        <taxon>Dothideomycetes</taxon>
        <taxon>Pleosporomycetidae</taxon>
        <taxon>Pleosporales</taxon>
        <taxon>Pleosporineae</taxon>
        <taxon>Pleosporaceae</taxon>
        <taxon>Bipolaris</taxon>
    </lineage>
</organism>
<evidence type="ECO:0000313" key="9">
    <source>
        <dbReference type="EMBL" id="EUC34507.1"/>
    </source>
</evidence>
<dbReference type="InterPro" id="IPR001242">
    <property type="entry name" value="Condensation_dom"/>
</dbReference>
<feature type="domain" description="Carrier" evidence="8">
    <location>
        <begin position="2666"/>
        <end position="2739"/>
    </location>
</feature>
<dbReference type="InterPro" id="IPR020845">
    <property type="entry name" value="AMP-binding_CS"/>
</dbReference>
<dbReference type="InterPro" id="IPR009081">
    <property type="entry name" value="PP-bd_ACP"/>
</dbReference>
<dbReference type="Pfam" id="PF00550">
    <property type="entry name" value="PP-binding"/>
    <property type="match status" value="6"/>
</dbReference>
<dbReference type="GO" id="GO:0005737">
    <property type="term" value="C:cytoplasm"/>
    <property type="evidence" value="ECO:0007669"/>
    <property type="project" value="TreeGrafter"/>
</dbReference>
<dbReference type="PANTHER" id="PTHR45527">
    <property type="entry name" value="NONRIBOSOMAL PEPTIDE SYNTHETASE"/>
    <property type="match status" value="1"/>
</dbReference>
<name>W6Y459_COCC2</name>
<feature type="domain" description="Carrier" evidence="8">
    <location>
        <begin position="3742"/>
        <end position="3819"/>
    </location>
</feature>
<dbReference type="eggNOG" id="KOG1178">
    <property type="taxonomic scope" value="Eukaryota"/>
</dbReference>
<dbReference type="EMBL" id="KI964590">
    <property type="protein sequence ID" value="EUC34507.1"/>
    <property type="molecule type" value="Genomic_DNA"/>
</dbReference>
<evidence type="ECO:0000256" key="7">
    <source>
        <dbReference type="SAM" id="MobiDB-lite"/>
    </source>
</evidence>
<feature type="region of interest" description="Disordered" evidence="7">
    <location>
        <begin position="5302"/>
        <end position="5326"/>
    </location>
</feature>
<comment type="pathway">
    <text evidence="1">Siderophore biosynthesis.</text>
</comment>
<evidence type="ECO:0000256" key="5">
    <source>
        <dbReference type="ARBA" id="ARBA00023268"/>
    </source>
</evidence>
<dbReference type="InterPro" id="IPR010071">
    <property type="entry name" value="AA_adenyl_dom"/>
</dbReference>
<dbReference type="PROSITE" id="PS00455">
    <property type="entry name" value="AMP_BINDING"/>
    <property type="match status" value="1"/>
</dbReference>
<evidence type="ECO:0000256" key="6">
    <source>
        <dbReference type="ARBA" id="ARBA00029454"/>
    </source>
</evidence>
<dbReference type="GO" id="GO:0010106">
    <property type="term" value="P:cellular response to iron ion starvation"/>
    <property type="evidence" value="ECO:0007669"/>
    <property type="project" value="UniProtKB-ARBA"/>
</dbReference>
<proteinExistence type="inferred from homology"/>
<feature type="domain" description="Carrier" evidence="8">
    <location>
        <begin position="4295"/>
        <end position="4371"/>
    </location>
</feature>
<dbReference type="PROSITE" id="PS50075">
    <property type="entry name" value="CARRIER"/>
    <property type="match status" value="5"/>
</dbReference>
<dbReference type="SUPFAM" id="SSF47336">
    <property type="entry name" value="ACP-like"/>
    <property type="match status" value="6"/>
</dbReference>
<dbReference type="PROSITE" id="PS00012">
    <property type="entry name" value="PHOSPHOPANTETHEINE"/>
    <property type="match status" value="5"/>
</dbReference>
<protein>
    <recommendedName>
        <fullName evidence="8">Carrier domain-containing protein</fullName>
    </recommendedName>
</protein>
<keyword evidence="3" id="KW-0597">Phosphoprotein</keyword>
<dbReference type="InterPro" id="IPR006162">
    <property type="entry name" value="Ppantetheine_attach_site"/>
</dbReference>
<dbReference type="HOGENOM" id="CLU_000092_2_0_1"/>
<feature type="domain" description="Carrier" evidence="8">
    <location>
        <begin position="4853"/>
        <end position="4926"/>
    </location>
</feature>
<dbReference type="SMART" id="SM00823">
    <property type="entry name" value="PKS_PP"/>
    <property type="match status" value="6"/>
</dbReference>
<dbReference type="RefSeq" id="XP_007711178.1">
    <property type="nucleotide sequence ID" value="XM_007712988.1"/>
</dbReference>
<dbReference type="Proteomes" id="UP000053841">
    <property type="component" value="Unassembled WGS sequence"/>
</dbReference>
<dbReference type="NCBIfam" id="TIGR01733">
    <property type="entry name" value="AA-adenyl-dom"/>
    <property type="match status" value="3"/>
</dbReference>
<dbReference type="Gene3D" id="1.10.1200.10">
    <property type="entry name" value="ACP-like"/>
    <property type="match status" value="6"/>
</dbReference>